<feature type="compositionally biased region" description="Acidic residues" evidence="1">
    <location>
        <begin position="169"/>
        <end position="182"/>
    </location>
</feature>
<reference evidence="3 5" key="3">
    <citation type="submission" date="2024-06" db="EMBL/GenBank/DDBJ databases">
        <title>Halorubrum miltondacostae sp. nov., a potential PHA producer isolated from an inland solar saltern in Rio Maior, Portugal.</title>
        <authorList>
            <person name="Albuquerque L."/>
            <person name="Viver T."/>
            <person name="Barroso C."/>
            <person name="Claudino R."/>
            <person name="Galvan M."/>
            <person name="Simoes G."/>
            <person name="Lobo Da Cunha A."/>
            <person name="Egas C."/>
        </authorList>
    </citation>
    <scope>NUCLEOTIDE SEQUENCE [LARGE SCALE GENOMIC DNA]</scope>
    <source>
        <strain evidence="3 5">DSM 18646</strain>
    </source>
</reference>
<comment type="caution">
    <text evidence="2">The sequence shown here is derived from an EMBL/GenBank/DDBJ whole genome shotgun (WGS) entry which is preliminary data.</text>
</comment>
<evidence type="ECO:0000256" key="1">
    <source>
        <dbReference type="SAM" id="MobiDB-lite"/>
    </source>
</evidence>
<evidence type="ECO:0000313" key="3">
    <source>
        <dbReference type="EMBL" id="MEZ3168019.1"/>
    </source>
</evidence>
<dbReference type="InterPro" id="IPR006311">
    <property type="entry name" value="TAT_signal"/>
</dbReference>
<evidence type="ECO:0000313" key="4">
    <source>
        <dbReference type="Proteomes" id="UP001501425"/>
    </source>
</evidence>
<dbReference type="RefSeq" id="WP_343777084.1">
    <property type="nucleotide sequence ID" value="NZ_BAAADQ010000003.1"/>
</dbReference>
<protein>
    <recommendedName>
        <fullName evidence="6">DUF1102 domain-containing protein</fullName>
    </recommendedName>
</protein>
<proteinExistence type="predicted"/>
<dbReference type="AlphaFoldDB" id="A0AAV3SQB3"/>
<evidence type="ECO:0000313" key="5">
    <source>
        <dbReference type="Proteomes" id="UP001567571"/>
    </source>
</evidence>
<sequence length="198" mass="20222">MANRRKFLAGLGALASGSAAAMGTGAFTSVQANRQVSVNTAGDANAYLGLSGDDEYVSDDSAGGELTIDLGSPDNLGAGPTGSGDAETEGDGFNNSAITTLEGIITVTNQGTKDVRPDFAPDGDKFDSEQTVDLPNAKVMFMIPTNSKGVASFLSPGDSMKINARVDTTDDADGDGGSDDELTIYAHDRPFDDGPDGQ</sequence>
<accession>A0AAV3SQB3</accession>
<dbReference type="Proteomes" id="UP001501425">
    <property type="component" value="Unassembled WGS sequence"/>
</dbReference>
<gene>
    <name evidence="3" type="ORF">ABNG02_11875</name>
    <name evidence="2" type="ORF">GCM10008994_09380</name>
</gene>
<name>A0AAV3SQB3_9EURY</name>
<feature type="region of interest" description="Disordered" evidence="1">
    <location>
        <begin position="69"/>
        <end position="93"/>
    </location>
</feature>
<organism evidence="2 4">
    <name type="scientific">Halorubrum ejinorense</name>
    <dbReference type="NCBI Taxonomy" id="425309"/>
    <lineage>
        <taxon>Archaea</taxon>
        <taxon>Methanobacteriati</taxon>
        <taxon>Methanobacteriota</taxon>
        <taxon>Stenosarchaea group</taxon>
        <taxon>Halobacteria</taxon>
        <taxon>Halobacteriales</taxon>
        <taxon>Haloferacaceae</taxon>
        <taxon>Halorubrum</taxon>
    </lineage>
</organism>
<reference evidence="2" key="1">
    <citation type="journal article" date="2014" name="Int. J. Syst. Evol. Microbiol.">
        <title>Complete genome sequence of Corynebacterium casei LMG S-19264T (=DSM 44701T), isolated from a smear-ripened cheese.</title>
        <authorList>
            <consortium name="US DOE Joint Genome Institute (JGI-PGF)"/>
            <person name="Walter F."/>
            <person name="Albersmeier A."/>
            <person name="Kalinowski J."/>
            <person name="Ruckert C."/>
        </authorList>
    </citation>
    <scope>NUCLEOTIDE SEQUENCE</scope>
    <source>
        <strain evidence="2">JCM 14265</strain>
    </source>
</reference>
<dbReference type="EMBL" id="BAAADQ010000003">
    <property type="protein sequence ID" value="GAA0536417.1"/>
    <property type="molecule type" value="Genomic_DNA"/>
</dbReference>
<feature type="region of interest" description="Disordered" evidence="1">
    <location>
        <begin position="164"/>
        <end position="198"/>
    </location>
</feature>
<keyword evidence="5" id="KW-1185">Reference proteome</keyword>
<evidence type="ECO:0008006" key="6">
    <source>
        <dbReference type="Google" id="ProtNLM"/>
    </source>
</evidence>
<dbReference type="Proteomes" id="UP001567571">
    <property type="component" value="Unassembled WGS sequence"/>
</dbReference>
<evidence type="ECO:0000313" key="2">
    <source>
        <dbReference type="EMBL" id="GAA0536417.1"/>
    </source>
</evidence>
<dbReference type="PROSITE" id="PS51318">
    <property type="entry name" value="TAT"/>
    <property type="match status" value="1"/>
</dbReference>
<dbReference type="EMBL" id="JBEDNW010000006">
    <property type="protein sequence ID" value="MEZ3168019.1"/>
    <property type="molecule type" value="Genomic_DNA"/>
</dbReference>
<reference evidence="2" key="2">
    <citation type="submission" date="2023-12" db="EMBL/GenBank/DDBJ databases">
        <authorList>
            <person name="Sun Q."/>
            <person name="Inoue M."/>
        </authorList>
    </citation>
    <scope>NUCLEOTIDE SEQUENCE</scope>
    <source>
        <strain evidence="2">JCM 14265</strain>
    </source>
</reference>